<dbReference type="EMBL" id="OANT01000005">
    <property type="protein sequence ID" value="SNX45599.1"/>
    <property type="molecule type" value="Genomic_DNA"/>
</dbReference>
<dbReference type="SUPFAM" id="SSF75169">
    <property type="entry name" value="DsrEFH-like"/>
    <property type="match status" value="1"/>
</dbReference>
<dbReference type="Gene3D" id="3.40.1260.10">
    <property type="entry name" value="DsrEFH-like"/>
    <property type="match status" value="1"/>
</dbReference>
<evidence type="ECO:0000313" key="1">
    <source>
        <dbReference type="EMBL" id="SNX45599.1"/>
    </source>
</evidence>
<evidence type="ECO:0000313" key="2">
    <source>
        <dbReference type="Proteomes" id="UP000219042"/>
    </source>
</evidence>
<dbReference type="Proteomes" id="UP000219042">
    <property type="component" value="Unassembled WGS sequence"/>
</dbReference>
<proteinExistence type="predicted"/>
<dbReference type="Pfam" id="PF04077">
    <property type="entry name" value="DsrH"/>
    <property type="match status" value="1"/>
</dbReference>
<dbReference type="InterPro" id="IPR027396">
    <property type="entry name" value="DsrEFH-like"/>
</dbReference>
<dbReference type="GO" id="GO:0002143">
    <property type="term" value="P:tRNA wobble position uridine thiolation"/>
    <property type="evidence" value="ECO:0007669"/>
    <property type="project" value="InterPro"/>
</dbReference>
<reference evidence="2" key="1">
    <citation type="submission" date="2016-09" db="EMBL/GenBank/DDBJ databases">
        <authorList>
            <person name="Varghese N."/>
            <person name="Submissions S."/>
        </authorList>
    </citation>
    <scope>NUCLEOTIDE SEQUENCE [LARGE SCALE GENOMIC DNA]</scope>
    <source>
        <strain evidence="2">ANC 4466</strain>
    </source>
</reference>
<dbReference type="AlphaFoldDB" id="A0A240EBN5"/>
<sequence>MQHISTLYIVQVSFARIEQCLVELEQLIQAQDAVILLEDSVFALSLPVENHFTDKLQALYVLQSDAHLIPANALAHVNIIDYPYFAQILQNAEKVITWK</sequence>
<dbReference type="OrthoDB" id="6710413at2"/>
<gene>
    <name evidence="1" type="ORF">SAMN05421731_105153</name>
</gene>
<organism evidence="1 2">
    <name type="scientific">Acinetobacter puyangensis</name>
    <dbReference type="NCBI Taxonomy" id="1096779"/>
    <lineage>
        <taxon>Bacteria</taxon>
        <taxon>Pseudomonadati</taxon>
        <taxon>Pseudomonadota</taxon>
        <taxon>Gammaproteobacteria</taxon>
        <taxon>Moraxellales</taxon>
        <taxon>Moraxellaceae</taxon>
        <taxon>Acinetobacter</taxon>
    </lineage>
</organism>
<dbReference type="InterPro" id="IPR007215">
    <property type="entry name" value="Sulphur_relay_TusB/DsrH"/>
</dbReference>
<protein>
    <submittedName>
        <fullName evidence="1">Sulfur relay protein TusB/DsrH</fullName>
    </submittedName>
</protein>
<dbReference type="GO" id="GO:0005737">
    <property type="term" value="C:cytoplasm"/>
    <property type="evidence" value="ECO:0007669"/>
    <property type="project" value="InterPro"/>
</dbReference>
<name>A0A240EBN5_9GAMM</name>
<keyword evidence="2" id="KW-1185">Reference proteome</keyword>
<dbReference type="RefSeq" id="WP_097079368.1">
    <property type="nucleotide sequence ID" value="NZ_BAABHT010000005.1"/>
</dbReference>
<accession>A0A240EBN5</accession>